<dbReference type="AlphaFoldDB" id="A0AAV0UIJ6"/>
<gene>
    <name evidence="2" type="ORF">PDE001_LOCUS6391</name>
</gene>
<evidence type="ECO:0008006" key="4">
    <source>
        <dbReference type="Google" id="ProtNLM"/>
    </source>
</evidence>
<evidence type="ECO:0000256" key="1">
    <source>
        <dbReference type="SAM" id="SignalP"/>
    </source>
</evidence>
<dbReference type="EMBL" id="CANTFM010001203">
    <property type="protein sequence ID" value="CAI5736730.1"/>
    <property type="molecule type" value="Genomic_DNA"/>
</dbReference>
<accession>A0AAV0UIJ6</accession>
<feature type="signal peptide" evidence="1">
    <location>
        <begin position="1"/>
        <end position="30"/>
    </location>
</feature>
<name>A0AAV0UIJ6_9STRA</name>
<proteinExistence type="predicted"/>
<sequence length="76" mass="8631">MKKFISSRGCIRMIRVFIIVLVCSVLPAASHKSTASTNSTPLNVSDYWIEDHPYVHQPHWKRLRDGGSSQVRVNAH</sequence>
<organism evidence="2 3">
    <name type="scientific">Peronospora destructor</name>
    <dbReference type="NCBI Taxonomy" id="86335"/>
    <lineage>
        <taxon>Eukaryota</taxon>
        <taxon>Sar</taxon>
        <taxon>Stramenopiles</taxon>
        <taxon>Oomycota</taxon>
        <taxon>Peronosporomycetes</taxon>
        <taxon>Peronosporales</taxon>
        <taxon>Peronosporaceae</taxon>
        <taxon>Peronospora</taxon>
    </lineage>
</organism>
<protein>
    <recommendedName>
        <fullName evidence="4">Secreted protein</fullName>
    </recommendedName>
</protein>
<reference evidence="2" key="1">
    <citation type="submission" date="2022-12" db="EMBL/GenBank/DDBJ databases">
        <authorList>
            <person name="Webb A."/>
        </authorList>
    </citation>
    <scope>NUCLEOTIDE SEQUENCE</scope>
    <source>
        <strain evidence="2">Pd1</strain>
    </source>
</reference>
<dbReference type="Proteomes" id="UP001162029">
    <property type="component" value="Unassembled WGS sequence"/>
</dbReference>
<keyword evidence="1" id="KW-0732">Signal</keyword>
<feature type="chain" id="PRO_5043527433" description="Secreted protein" evidence="1">
    <location>
        <begin position="31"/>
        <end position="76"/>
    </location>
</feature>
<evidence type="ECO:0000313" key="3">
    <source>
        <dbReference type="Proteomes" id="UP001162029"/>
    </source>
</evidence>
<comment type="caution">
    <text evidence="2">The sequence shown here is derived from an EMBL/GenBank/DDBJ whole genome shotgun (WGS) entry which is preliminary data.</text>
</comment>
<keyword evidence="3" id="KW-1185">Reference proteome</keyword>
<evidence type="ECO:0000313" key="2">
    <source>
        <dbReference type="EMBL" id="CAI5736730.1"/>
    </source>
</evidence>